<evidence type="ECO:0000256" key="2">
    <source>
        <dbReference type="SAM" id="Phobius"/>
    </source>
</evidence>
<evidence type="ECO:0000259" key="4">
    <source>
        <dbReference type="Pfam" id="PF24097"/>
    </source>
</evidence>
<keyword evidence="2" id="KW-0812">Transmembrane</keyword>
<dbReference type="PANTHER" id="PTHR28206:SF1">
    <property type="entry name" value="NUCLEOPORIN POM152"/>
    <property type="match status" value="1"/>
</dbReference>
<dbReference type="EMBL" id="MNUE01000014">
    <property type="protein sequence ID" value="OJD35982.1"/>
    <property type="molecule type" value="Genomic_DNA"/>
</dbReference>
<dbReference type="GO" id="GO:0006606">
    <property type="term" value="P:protein import into nucleus"/>
    <property type="evidence" value="ECO:0007669"/>
    <property type="project" value="TreeGrafter"/>
</dbReference>
<proteinExistence type="predicted"/>
<protein>
    <submittedName>
        <fullName evidence="8">Nucleoporin pom152</fullName>
    </submittedName>
</protein>
<feature type="compositionally biased region" description="Polar residues" evidence="1">
    <location>
        <begin position="19"/>
        <end position="37"/>
    </location>
</feature>
<feature type="transmembrane region" description="Helical" evidence="2">
    <location>
        <begin position="146"/>
        <end position="162"/>
    </location>
</feature>
<feature type="domain" description="Nucleoporin POM152 N-terminal transmembrane" evidence="4">
    <location>
        <begin position="142"/>
        <end position="225"/>
    </location>
</feature>
<evidence type="ECO:0000259" key="5">
    <source>
        <dbReference type="Pfam" id="PF24312"/>
    </source>
</evidence>
<dbReference type="Pfam" id="PF23664">
    <property type="entry name" value="Ig_Pom152"/>
    <property type="match status" value="2"/>
</dbReference>
<dbReference type="Proteomes" id="UP000183809">
    <property type="component" value="Unassembled WGS sequence"/>
</dbReference>
<evidence type="ECO:0000313" key="8">
    <source>
        <dbReference type="EMBL" id="OJD35982.1"/>
    </source>
</evidence>
<evidence type="ECO:0000259" key="3">
    <source>
        <dbReference type="Pfam" id="PF23664"/>
    </source>
</evidence>
<dbReference type="InterPro" id="IPR056544">
    <property type="entry name" value="Ig_POM152"/>
</dbReference>
<name>A0A1J9R3H1_9PEZI</name>
<feature type="domain" description="Nucleoporin POM152 ninth Ig-like" evidence="7">
    <location>
        <begin position="1163"/>
        <end position="1238"/>
    </location>
</feature>
<dbReference type="Pfam" id="PF24312">
    <property type="entry name" value="Ig-like_POM152"/>
    <property type="match status" value="3"/>
</dbReference>
<dbReference type="STRING" id="236234.A0A1J9R3H1"/>
<comment type="caution">
    <text evidence="8">The sequence shown here is derived from an EMBL/GenBank/DDBJ whole genome shotgun (WGS) entry which is preliminary data.</text>
</comment>
<dbReference type="GO" id="GO:0017056">
    <property type="term" value="F:structural constituent of nuclear pore"/>
    <property type="evidence" value="ECO:0007669"/>
    <property type="project" value="InterPro"/>
</dbReference>
<dbReference type="GO" id="GO:0070762">
    <property type="term" value="C:nuclear pore transmembrane ring"/>
    <property type="evidence" value="ECO:0007669"/>
    <property type="project" value="TreeGrafter"/>
</dbReference>
<keyword evidence="9" id="KW-1185">Reference proteome</keyword>
<dbReference type="InterPro" id="IPR037701">
    <property type="entry name" value="Pom152"/>
</dbReference>
<evidence type="ECO:0000259" key="6">
    <source>
        <dbReference type="Pfam" id="PF24519"/>
    </source>
</evidence>
<dbReference type="InterPro" id="IPR056541">
    <property type="entry name" value="Ig-like_POM152"/>
</dbReference>
<feature type="region of interest" description="Disordered" evidence="1">
    <location>
        <begin position="1"/>
        <end position="108"/>
    </location>
</feature>
<gene>
    <name evidence="8" type="ORF">BKCO1_14000114</name>
</gene>
<feature type="domain" description="Nucleoporin POM152 Ig-like" evidence="5">
    <location>
        <begin position="530"/>
        <end position="637"/>
    </location>
</feature>
<dbReference type="Pfam" id="PF24519">
    <property type="entry name" value="Ig-like_Pom152_1"/>
    <property type="match status" value="1"/>
</dbReference>
<keyword evidence="2" id="KW-0472">Membrane</keyword>
<dbReference type="InterPro" id="IPR056543">
    <property type="entry name" value="Ig-like_POM152_9th"/>
</dbReference>
<dbReference type="RefSeq" id="XP_020132242.1">
    <property type="nucleotide sequence ID" value="XM_020271023.1"/>
</dbReference>
<reference evidence="8 9" key="1">
    <citation type="submission" date="2016-10" db="EMBL/GenBank/DDBJ databases">
        <title>Proteomics and genomics reveal pathogen-plant mechanisms compatible with a hemibiotrophic lifestyle of Diplodia corticola.</title>
        <authorList>
            <person name="Fernandes I."/>
            <person name="De Jonge R."/>
            <person name="Van De Peer Y."/>
            <person name="Devreese B."/>
            <person name="Alves A."/>
            <person name="Esteves A.C."/>
        </authorList>
    </citation>
    <scope>NUCLEOTIDE SEQUENCE [LARGE SCALE GENOMIC DNA]</scope>
    <source>
        <strain evidence="8 9">CBS 112549</strain>
    </source>
</reference>
<dbReference type="OrthoDB" id="5529162at2759"/>
<sequence>MVRVTELGRSSALRRVERQASSGQDANSFRTAQTHQHQTLHRASNPDDLKPPFPGSALRVSVDARPSGLDSPPRHEMSATPRLRYGAYPQTPDTAQRAPAPDGTPDAKPMRVRAPLTDINIMNKNPANDGTAPLVSTDVIPAPTQRLYAFFLYGALLAWRAYDFINLHNEEADSLWLFMKWVMIDGLFLFGLPVLRIPWLEWSTPTMVFLFLVHALVDGMLMFRIGIPITSFFTGLFKLVYDRELAIEEHNVDPWTVLHNESLILGKQVIHILPEGSAVLNPNQDSFCLGGSTKDIKIPIQINQTTPMLIEILRFDLDNGGNETISLSQKQVKNLVKEAKKAKKTHLPEEPLLLHHSVKKSGYYKLSRVIDESKLEVQTRVLSEAMVVSCPEARIKPSSKTRCKGESADIGIVVSGTPPLQLKYRRMVEGREREAKSEFLQPDDYVSPLSRNHIYDALVRSGPVDVSWASAHSIEVSLSDGLSQSGLWSYYVDEVSDALGNVVKYTPELEEGEVPKLDEKLHRNFYVYERPTINLHGCDSQHPLRVAKGQKVSLPIRFSSTAANREALSDSPHTIEYMFTAENELSSDGEHTSANRTKIEVIKSANQKIPIQKSGLYTIKSVSTDNCAGDVEEPASCLLLNPPEPDLDIASAPIFDKCANRPLGLRVNLDLIGTPPFRVMYSMRKKGEKAEQAMYTDVTGLRGQVDIMPPEAGHYTYSFTSVSDDVYKGHSLKHKNLVLEQDVKPSASAHFIYAPAKTEACIDEPVTFGVKMQGEGPWTLEYELVHARKRIKREIAGIETETFTITTEPLDQGGEYTLALASVTDAVGCKEFLKEEAKISVRHERPKGYFGQIEGRRSLRTLEGARVQLPMRLTGKAPWHVKYKNAENPDDHVHATTLNNANDFLDVNGKGLYELLDVRDAICPGSVDPAAKIFEVSLIPRPTLRIPESTTVTFDGSKYIRQEICEGDQDSLDVALTGSPPYTIRYEHHAPGSGYQVKAINAALNIASVSMDTSKPGVHQYKFTELADNNYDHNPRMFQQLKVDQLVNPRPTAKFKTPGKTYSYCNTEEDGEEVIPIEFTGLPPFHLEVDLKHAGSSKAETLSFPNIPATTHNIRIPHRHLHLGMSSLTIRKVRDARGCRNKPALSSASRDAPRVQIAVHNAPAIAPLDTRTDFCVGDRLSYALSGAVPFSVLYTFNGATLKAISQGTTFRRLAEKPGAFAITGVTDSASQCRANTHLAATIHEMPSVRVSRGKETRVDIHEGGEAEILFEFGGTPPFEFTYTRSTNARPGQRSRVLETRSLTSNEYSMRITSSEEGTYEVISIRDAWCSFSKNPDGGAGSGGYVEDYYVVGSGSGQRAVKGGKGQKKLGY</sequence>
<dbReference type="InterPro" id="IPR056542">
    <property type="entry name" value="Ig-like_POM152_1st"/>
</dbReference>
<dbReference type="GO" id="GO:0006999">
    <property type="term" value="P:nuclear pore organization"/>
    <property type="evidence" value="ECO:0007669"/>
    <property type="project" value="TreeGrafter"/>
</dbReference>
<dbReference type="GeneID" id="31011282"/>
<evidence type="ECO:0000259" key="7">
    <source>
        <dbReference type="Pfam" id="PF24527"/>
    </source>
</evidence>
<feature type="domain" description="Nucleoporin POM152 first Ig-like" evidence="6">
    <location>
        <begin position="277"/>
        <end position="386"/>
    </location>
</feature>
<feature type="transmembrane region" description="Helical" evidence="2">
    <location>
        <begin position="207"/>
        <end position="227"/>
    </location>
</feature>
<keyword evidence="2" id="KW-1133">Transmembrane helix</keyword>
<dbReference type="Pfam" id="PF24527">
    <property type="entry name" value="Ig-like_Pom152_9"/>
    <property type="match status" value="1"/>
</dbReference>
<dbReference type="PANTHER" id="PTHR28206">
    <property type="entry name" value="NUCLEOPORIN POM152"/>
    <property type="match status" value="1"/>
</dbReference>
<feature type="domain" description="Nucleoporin POM152 immunoglobulin-like" evidence="3">
    <location>
        <begin position="641"/>
        <end position="745"/>
    </location>
</feature>
<organism evidence="8 9">
    <name type="scientific">Diplodia corticola</name>
    <dbReference type="NCBI Taxonomy" id="236234"/>
    <lineage>
        <taxon>Eukaryota</taxon>
        <taxon>Fungi</taxon>
        <taxon>Dikarya</taxon>
        <taxon>Ascomycota</taxon>
        <taxon>Pezizomycotina</taxon>
        <taxon>Dothideomycetes</taxon>
        <taxon>Dothideomycetes incertae sedis</taxon>
        <taxon>Botryosphaeriales</taxon>
        <taxon>Botryosphaeriaceae</taxon>
        <taxon>Diplodia</taxon>
    </lineage>
</organism>
<feature type="domain" description="Nucleoporin POM152 immunoglobulin-like" evidence="3">
    <location>
        <begin position="963"/>
        <end position="1049"/>
    </location>
</feature>
<feature type="domain" description="Nucleoporin POM152 Ig-like" evidence="5">
    <location>
        <begin position="845"/>
        <end position="931"/>
    </location>
</feature>
<dbReference type="Pfam" id="PF24097">
    <property type="entry name" value="TMD_POM152"/>
    <property type="match status" value="1"/>
</dbReference>
<evidence type="ECO:0000313" key="9">
    <source>
        <dbReference type="Proteomes" id="UP000183809"/>
    </source>
</evidence>
<feature type="transmembrane region" description="Helical" evidence="2">
    <location>
        <begin position="174"/>
        <end position="195"/>
    </location>
</feature>
<feature type="domain" description="Nucleoporin POM152 Ig-like" evidence="5">
    <location>
        <begin position="1246"/>
        <end position="1330"/>
    </location>
</feature>
<dbReference type="InterPro" id="IPR056540">
    <property type="entry name" value="TMD_POM152"/>
</dbReference>
<evidence type="ECO:0000256" key="1">
    <source>
        <dbReference type="SAM" id="MobiDB-lite"/>
    </source>
</evidence>
<accession>A0A1J9R3H1</accession>